<keyword evidence="3" id="KW-0813">Transport</keyword>
<feature type="transmembrane region" description="Helical" evidence="7">
    <location>
        <begin position="252"/>
        <end position="272"/>
    </location>
</feature>
<feature type="region of interest" description="Disordered" evidence="6">
    <location>
        <begin position="362"/>
        <end position="426"/>
    </location>
</feature>
<dbReference type="GO" id="GO:0016020">
    <property type="term" value="C:membrane"/>
    <property type="evidence" value="ECO:0007669"/>
    <property type="project" value="UniProtKB-SubCell"/>
</dbReference>
<feature type="transmembrane region" description="Helical" evidence="7">
    <location>
        <begin position="454"/>
        <end position="479"/>
    </location>
</feature>
<dbReference type="OrthoDB" id="40134at2759"/>
<feature type="transmembrane region" description="Helical" evidence="7">
    <location>
        <begin position="165"/>
        <end position="188"/>
    </location>
</feature>
<proteinExistence type="predicted"/>
<gene>
    <name evidence="9" type="ORF">Rsub_02365</name>
</gene>
<evidence type="ECO:0000256" key="2">
    <source>
        <dbReference type="ARBA" id="ARBA00022692"/>
    </source>
</evidence>
<evidence type="ECO:0000256" key="5">
    <source>
        <dbReference type="ARBA" id="ARBA00023136"/>
    </source>
</evidence>
<dbReference type="GO" id="GO:0015179">
    <property type="term" value="F:L-amino acid transmembrane transporter activity"/>
    <property type="evidence" value="ECO:0007669"/>
    <property type="project" value="TreeGrafter"/>
</dbReference>
<comment type="subcellular location">
    <subcellularLocation>
        <location evidence="1">Membrane</location>
        <topology evidence="1">Multi-pass membrane protein</topology>
    </subcellularLocation>
</comment>
<feature type="transmembrane region" description="Helical" evidence="7">
    <location>
        <begin position="200"/>
        <end position="220"/>
    </location>
</feature>
<evidence type="ECO:0000313" key="10">
    <source>
        <dbReference type="Proteomes" id="UP000247498"/>
    </source>
</evidence>
<feature type="transmembrane region" description="Helical" evidence="7">
    <location>
        <begin position="284"/>
        <end position="305"/>
    </location>
</feature>
<evidence type="ECO:0000256" key="6">
    <source>
        <dbReference type="SAM" id="MobiDB-lite"/>
    </source>
</evidence>
<protein>
    <recommendedName>
        <fullName evidence="8">Amino acid transporter transmembrane domain-containing protein</fullName>
    </recommendedName>
</protein>
<accession>A0A2V0NXJ3</accession>
<evidence type="ECO:0000259" key="8">
    <source>
        <dbReference type="Pfam" id="PF01490"/>
    </source>
</evidence>
<keyword evidence="2 7" id="KW-0812">Transmembrane</keyword>
<dbReference type="EMBL" id="BDRX01000011">
    <property type="protein sequence ID" value="GBF89647.1"/>
    <property type="molecule type" value="Genomic_DNA"/>
</dbReference>
<comment type="caution">
    <text evidence="9">The sequence shown here is derived from an EMBL/GenBank/DDBJ whole genome shotgun (WGS) entry which is preliminary data.</text>
</comment>
<dbReference type="InterPro" id="IPR013057">
    <property type="entry name" value="AA_transpt_TM"/>
</dbReference>
<keyword evidence="10" id="KW-1185">Reference proteome</keyword>
<evidence type="ECO:0000313" key="9">
    <source>
        <dbReference type="EMBL" id="GBF89647.1"/>
    </source>
</evidence>
<dbReference type="PANTHER" id="PTHR22950:SF461">
    <property type="entry name" value="AMINO ACID TRANSPORTER TRANSMEMBRANE DOMAIN-CONTAINING PROTEIN"/>
    <property type="match status" value="1"/>
</dbReference>
<keyword evidence="5 7" id="KW-0472">Membrane</keyword>
<dbReference type="Pfam" id="PF01490">
    <property type="entry name" value="Aa_trans"/>
    <property type="match status" value="1"/>
</dbReference>
<evidence type="ECO:0000256" key="1">
    <source>
        <dbReference type="ARBA" id="ARBA00004141"/>
    </source>
</evidence>
<dbReference type="PANTHER" id="PTHR22950">
    <property type="entry name" value="AMINO ACID TRANSPORTER"/>
    <property type="match status" value="1"/>
</dbReference>
<feature type="region of interest" description="Disordered" evidence="6">
    <location>
        <begin position="25"/>
        <end position="55"/>
    </location>
</feature>
<evidence type="ECO:0000256" key="3">
    <source>
        <dbReference type="ARBA" id="ARBA00022970"/>
    </source>
</evidence>
<dbReference type="AlphaFoldDB" id="A0A2V0NXJ3"/>
<evidence type="ECO:0000256" key="7">
    <source>
        <dbReference type="SAM" id="Phobius"/>
    </source>
</evidence>
<dbReference type="Proteomes" id="UP000247498">
    <property type="component" value="Unassembled WGS sequence"/>
</dbReference>
<keyword evidence="3" id="KW-0029">Amino-acid transport</keyword>
<feature type="transmembrane region" description="Helical" evidence="7">
    <location>
        <begin position="515"/>
        <end position="537"/>
    </location>
</feature>
<reference evidence="9 10" key="1">
    <citation type="journal article" date="2018" name="Sci. Rep.">
        <title>Raphidocelis subcapitata (=Pseudokirchneriella subcapitata) provides an insight into genome evolution and environmental adaptations in the Sphaeropleales.</title>
        <authorList>
            <person name="Suzuki S."/>
            <person name="Yamaguchi H."/>
            <person name="Nakajima N."/>
            <person name="Kawachi M."/>
        </authorList>
    </citation>
    <scope>NUCLEOTIDE SEQUENCE [LARGE SCALE GENOMIC DNA]</scope>
    <source>
        <strain evidence="9 10">NIES-35</strain>
    </source>
</reference>
<evidence type="ECO:0000256" key="4">
    <source>
        <dbReference type="ARBA" id="ARBA00022989"/>
    </source>
</evidence>
<keyword evidence="4 7" id="KW-1133">Transmembrane helix</keyword>
<feature type="domain" description="Amino acid transporter transmembrane" evidence="8">
    <location>
        <begin position="61"/>
        <end position="534"/>
    </location>
</feature>
<organism evidence="9 10">
    <name type="scientific">Raphidocelis subcapitata</name>
    <dbReference type="NCBI Taxonomy" id="307507"/>
    <lineage>
        <taxon>Eukaryota</taxon>
        <taxon>Viridiplantae</taxon>
        <taxon>Chlorophyta</taxon>
        <taxon>core chlorophytes</taxon>
        <taxon>Chlorophyceae</taxon>
        <taxon>CS clade</taxon>
        <taxon>Sphaeropleales</taxon>
        <taxon>Selenastraceae</taxon>
        <taxon>Raphidocelis</taxon>
    </lineage>
</organism>
<name>A0A2V0NXJ3_9CHLO</name>
<sequence length="601" mass="60661">MEGGGGSPSRAAIEAASLLPTRRRLRAAASHPSLAKAQDDSAAARGERASGPGAAKPRCGVGDTLLALLSLQLGWGLWLMPHSWGQLGWLPGMGVTLSLAAGTAWSGSLYSRLYAATPGAVLLGDIAQRAAGPGARAASYCVVYALDATRCVILHLAAAQSLRHALGGAAAAPLPACGAAVLVAVLALSQVRSLSRLSWFFGLGTAAQLTAIAVVAYQMWAHPFPSPRRALVVRPDGWLAAGPGGVGLDDQLVAAFNIIFAFGGQFAFVELLSSMRQPSRFPEAVTACTGIMSLLYLALGAFGYLSCGADATEILVFSFREGPAARAAGAFVLLQALAQYLVNLNVFSHNLLVLLARRSSRGSGHARPHRAASDAADCDLEAPGPRPDCARGAHDSPGPLLAVQGPHSAGQQQQQQQQHKPPQGEDAALLAADGAAAAAAAVPSCSADHSPLPWFAATAFVVGYSFLISMTVPFFSALVGVVSSSTYLLCAYTLPCIFALRMLGSDLTPRERAACRAAVPATIALSALGLACSLGALGRRVCSDGRCAALLGAAAAAAGGGGGGSSGAGAAVSAVSVAVSSTGSSGARGLGSLPVFPPASM</sequence>
<dbReference type="InParanoid" id="A0A2V0NXJ3"/>
<feature type="transmembrane region" description="Helical" evidence="7">
    <location>
        <begin position="485"/>
        <end position="503"/>
    </location>
</feature>